<evidence type="ECO:0000256" key="1">
    <source>
        <dbReference type="SAM" id="MobiDB-lite"/>
    </source>
</evidence>
<evidence type="ECO:0000313" key="2">
    <source>
        <dbReference type="EMBL" id="SDX98701.1"/>
    </source>
</evidence>
<gene>
    <name evidence="2" type="ORF">SAMN05421736_10181</name>
</gene>
<feature type="compositionally biased region" description="Basic residues" evidence="1">
    <location>
        <begin position="39"/>
        <end position="52"/>
    </location>
</feature>
<dbReference type="AlphaFoldDB" id="A0A1H3G611"/>
<dbReference type="EMBL" id="FNPI01000001">
    <property type="protein sequence ID" value="SDX98701.1"/>
    <property type="molecule type" value="Genomic_DNA"/>
</dbReference>
<name>A0A1H3G611_9BACI</name>
<organism evidence="2 3">
    <name type="scientific">Evansella caseinilytica</name>
    <dbReference type="NCBI Taxonomy" id="1503961"/>
    <lineage>
        <taxon>Bacteria</taxon>
        <taxon>Bacillati</taxon>
        <taxon>Bacillota</taxon>
        <taxon>Bacilli</taxon>
        <taxon>Bacillales</taxon>
        <taxon>Bacillaceae</taxon>
        <taxon>Evansella</taxon>
    </lineage>
</organism>
<dbReference type="Proteomes" id="UP000198935">
    <property type="component" value="Unassembled WGS sequence"/>
</dbReference>
<protein>
    <submittedName>
        <fullName evidence="2">Uncharacterized protein</fullName>
    </submittedName>
</protein>
<dbReference type="STRING" id="1503961.SAMN05421736_10181"/>
<reference evidence="3" key="1">
    <citation type="submission" date="2016-10" db="EMBL/GenBank/DDBJ databases">
        <authorList>
            <person name="Varghese N."/>
            <person name="Submissions S."/>
        </authorList>
    </citation>
    <scope>NUCLEOTIDE SEQUENCE [LARGE SCALE GENOMIC DNA]</scope>
    <source>
        <strain evidence="3">SP</strain>
    </source>
</reference>
<sequence>MIACLGDASYLTKAGFLARKSCPQRLHVQAAWIYTSIRKGPHKNKKRRKNTNKRAYVQNSGVNPVYH</sequence>
<evidence type="ECO:0000313" key="3">
    <source>
        <dbReference type="Proteomes" id="UP000198935"/>
    </source>
</evidence>
<feature type="region of interest" description="Disordered" evidence="1">
    <location>
        <begin position="39"/>
        <end position="67"/>
    </location>
</feature>
<accession>A0A1H3G611</accession>
<proteinExistence type="predicted"/>
<feature type="compositionally biased region" description="Polar residues" evidence="1">
    <location>
        <begin position="57"/>
        <end position="67"/>
    </location>
</feature>
<keyword evidence="3" id="KW-1185">Reference proteome</keyword>